<name>A0A154L060_9PROT</name>
<dbReference type="InterPro" id="IPR000847">
    <property type="entry name" value="LysR_HTH_N"/>
</dbReference>
<dbReference type="PROSITE" id="PS50931">
    <property type="entry name" value="HTH_LYSR"/>
    <property type="match status" value="1"/>
</dbReference>
<keyword evidence="3" id="KW-0238">DNA-binding</keyword>
<dbReference type="GO" id="GO:0006351">
    <property type="term" value="P:DNA-templated transcription"/>
    <property type="evidence" value="ECO:0007669"/>
    <property type="project" value="TreeGrafter"/>
</dbReference>
<dbReference type="InterPro" id="IPR036390">
    <property type="entry name" value="WH_DNA-bd_sf"/>
</dbReference>
<dbReference type="OrthoDB" id="9812435at2"/>
<evidence type="ECO:0000313" key="6">
    <source>
        <dbReference type="EMBL" id="KZB60995.1"/>
    </source>
</evidence>
<dbReference type="InterPro" id="IPR058163">
    <property type="entry name" value="LysR-type_TF_proteobact-type"/>
</dbReference>
<dbReference type="SUPFAM" id="SSF46785">
    <property type="entry name" value="Winged helix' DNA-binding domain"/>
    <property type="match status" value="1"/>
</dbReference>
<dbReference type="EMBL" id="LPVY01000024">
    <property type="protein sequence ID" value="KZB60995.1"/>
    <property type="molecule type" value="Genomic_DNA"/>
</dbReference>
<dbReference type="GO" id="GO:0043565">
    <property type="term" value="F:sequence-specific DNA binding"/>
    <property type="evidence" value="ECO:0007669"/>
    <property type="project" value="TreeGrafter"/>
</dbReference>
<dbReference type="AlphaFoldDB" id="A0A154L060"/>
<dbReference type="RefSeq" id="WP_062953267.1">
    <property type="nucleotide sequence ID" value="NZ_LPVY01000024.1"/>
</dbReference>
<dbReference type="Pfam" id="PF00126">
    <property type="entry name" value="HTH_1"/>
    <property type="match status" value="1"/>
</dbReference>
<dbReference type="FunFam" id="1.10.10.10:FF:000001">
    <property type="entry name" value="LysR family transcriptional regulator"/>
    <property type="match status" value="1"/>
</dbReference>
<comment type="caution">
    <text evidence="6">The sequence shown here is derived from an EMBL/GenBank/DDBJ whole genome shotgun (WGS) entry which is preliminary data.</text>
</comment>
<dbReference type="PANTHER" id="PTHR30537">
    <property type="entry name" value="HTH-TYPE TRANSCRIPTIONAL REGULATOR"/>
    <property type="match status" value="1"/>
</dbReference>
<accession>A0A154L060</accession>
<gene>
    <name evidence="6" type="ORF">AUP42_06820</name>
</gene>
<evidence type="ECO:0000256" key="2">
    <source>
        <dbReference type="ARBA" id="ARBA00023015"/>
    </source>
</evidence>
<keyword evidence="4" id="KW-0804">Transcription</keyword>
<evidence type="ECO:0000256" key="1">
    <source>
        <dbReference type="ARBA" id="ARBA00009437"/>
    </source>
</evidence>
<dbReference type="SUPFAM" id="SSF53850">
    <property type="entry name" value="Periplasmic binding protein-like II"/>
    <property type="match status" value="1"/>
</dbReference>
<reference evidence="6 7" key="1">
    <citation type="submission" date="2015-12" db="EMBL/GenBank/DDBJ databases">
        <title>Genome sequence of Thalassospira lucentensis MCCC 1A02072.</title>
        <authorList>
            <person name="Lu L."/>
            <person name="Lai Q."/>
            <person name="Shao Z."/>
            <person name="Qian P."/>
        </authorList>
    </citation>
    <scope>NUCLEOTIDE SEQUENCE [LARGE SCALE GENOMIC DNA]</scope>
    <source>
        <strain evidence="6 7">MCCC 1A02072</strain>
    </source>
</reference>
<organism evidence="6 7">
    <name type="scientific">Thalassospira lucentensis</name>
    <dbReference type="NCBI Taxonomy" id="168935"/>
    <lineage>
        <taxon>Bacteria</taxon>
        <taxon>Pseudomonadati</taxon>
        <taxon>Pseudomonadota</taxon>
        <taxon>Alphaproteobacteria</taxon>
        <taxon>Rhodospirillales</taxon>
        <taxon>Thalassospiraceae</taxon>
        <taxon>Thalassospira</taxon>
    </lineage>
</organism>
<dbReference type="Gene3D" id="3.40.190.290">
    <property type="match status" value="1"/>
</dbReference>
<evidence type="ECO:0000256" key="3">
    <source>
        <dbReference type="ARBA" id="ARBA00023125"/>
    </source>
</evidence>
<keyword evidence="2" id="KW-0805">Transcription regulation</keyword>
<dbReference type="Gene3D" id="1.10.10.10">
    <property type="entry name" value="Winged helix-like DNA-binding domain superfamily/Winged helix DNA-binding domain"/>
    <property type="match status" value="1"/>
</dbReference>
<dbReference type="Proteomes" id="UP000076335">
    <property type="component" value="Unassembled WGS sequence"/>
</dbReference>
<dbReference type="Pfam" id="PF03466">
    <property type="entry name" value="LysR_substrate"/>
    <property type="match status" value="1"/>
</dbReference>
<feature type="domain" description="HTH lysR-type" evidence="5">
    <location>
        <begin position="1"/>
        <end position="59"/>
    </location>
</feature>
<dbReference type="InterPro" id="IPR005119">
    <property type="entry name" value="LysR_subst-bd"/>
</dbReference>
<dbReference type="PANTHER" id="PTHR30537:SF5">
    <property type="entry name" value="HTH-TYPE TRANSCRIPTIONAL ACTIVATOR TTDR-RELATED"/>
    <property type="match status" value="1"/>
</dbReference>
<evidence type="ECO:0000313" key="7">
    <source>
        <dbReference type="Proteomes" id="UP000076335"/>
    </source>
</evidence>
<evidence type="ECO:0000256" key="4">
    <source>
        <dbReference type="ARBA" id="ARBA00023163"/>
    </source>
</evidence>
<protein>
    <recommendedName>
        <fullName evidence="5">HTH lysR-type domain-containing protein</fullName>
    </recommendedName>
</protein>
<comment type="similarity">
    <text evidence="1">Belongs to the LysR transcriptional regulatory family.</text>
</comment>
<proteinExistence type="inferred from homology"/>
<sequence length="302" mass="33811">MDRLRALECFRKIAERGTFAAAARELNMTPGSMTKHINALEDQLGVQLIARTTRRMSLTEAGETYLGRITGILDEMADADETVRDLNEGPRGRVRIAAPMSFGIRQLSPMIAEMIDAYPELTIELELNDKVVDLVDAGFDIALRVSESLPNSSLIARRLCGYSRVLCASPAYIAKSPPLTRPEDLLNHNCFVYTNDSRPGFWTFSDGEHERSIQVKGRFYVNSSLAKRDALLQGCGITLTPRLVVEDLLKDGSLISLLDDFAPRELGLFALCAPQRHKLRKIRTVIDFMVRKLRANNDQSIR</sequence>
<dbReference type="InterPro" id="IPR036388">
    <property type="entry name" value="WH-like_DNA-bd_sf"/>
</dbReference>
<dbReference type="CDD" id="cd08422">
    <property type="entry name" value="PBP2_CrgA_like"/>
    <property type="match status" value="1"/>
</dbReference>
<evidence type="ECO:0000259" key="5">
    <source>
        <dbReference type="PROSITE" id="PS50931"/>
    </source>
</evidence>
<dbReference type="GO" id="GO:0003700">
    <property type="term" value="F:DNA-binding transcription factor activity"/>
    <property type="evidence" value="ECO:0007669"/>
    <property type="project" value="InterPro"/>
</dbReference>